<organism evidence="2 3">
    <name type="scientific">Sphaerisporangium dianthi</name>
    <dbReference type="NCBI Taxonomy" id="1436120"/>
    <lineage>
        <taxon>Bacteria</taxon>
        <taxon>Bacillati</taxon>
        <taxon>Actinomycetota</taxon>
        <taxon>Actinomycetes</taxon>
        <taxon>Streptosporangiales</taxon>
        <taxon>Streptosporangiaceae</taxon>
        <taxon>Sphaerisporangium</taxon>
    </lineage>
</organism>
<reference evidence="3" key="1">
    <citation type="journal article" date="2019" name="Int. J. Syst. Evol. Microbiol.">
        <title>The Global Catalogue of Microorganisms (GCM) 10K type strain sequencing project: providing services to taxonomists for standard genome sequencing and annotation.</title>
        <authorList>
            <consortium name="The Broad Institute Genomics Platform"/>
            <consortium name="The Broad Institute Genome Sequencing Center for Infectious Disease"/>
            <person name="Wu L."/>
            <person name="Ma J."/>
        </authorList>
    </citation>
    <scope>NUCLEOTIDE SEQUENCE [LARGE SCALE GENOMIC DNA]</scope>
    <source>
        <strain evidence="3">CGMCC 4.7132</strain>
    </source>
</reference>
<evidence type="ECO:0000313" key="2">
    <source>
        <dbReference type="EMBL" id="MFC4531295.1"/>
    </source>
</evidence>
<evidence type="ECO:0000313" key="3">
    <source>
        <dbReference type="Proteomes" id="UP001596004"/>
    </source>
</evidence>
<gene>
    <name evidence="2" type="ORF">ACFO60_11025</name>
</gene>
<proteinExistence type="predicted"/>
<dbReference type="Proteomes" id="UP001596004">
    <property type="component" value="Unassembled WGS sequence"/>
</dbReference>
<keyword evidence="3" id="KW-1185">Reference proteome</keyword>
<feature type="signal peptide" evidence="1">
    <location>
        <begin position="1"/>
        <end position="24"/>
    </location>
</feature>
<sequence length="106" mass="11279">MRLSLKARAFIAGLLVSNSAPHLATAVTGHRHLTPLAGRGSGPAVNLAWGLANLAGGLVLLRTAARADRPGERWDSRLVAFESGCVTFAMWMALTERFMPMNHGAD</sequence>
<accession>A0ABV9CEU4</accession>
<dbReference type="EMBL" id="JBHSFP010000005">
    <property type="protein sequence ID" value="MFC4531295.1"/>
    <property type="molecule type" value="Genomic_DNA"/>
</dbReference>
<evidence type="ECO:0008006" key="4">
    <source>
        <dbReference type="Google" id="ProtNLM"/>
    </source>
</evidence>
<name>A0ABV9CEU4_9ACTN</name>
<dbReference type="RefSeq" id="WP_380839785.1">
    <property type="nucleotide sequence ID" value="NZ_JBHSFP010000005.1"/>
</dbReference>
<comment type="caution">
    <text evidence="2">The sequence shown here is derived from an EMBL/GenBank/DDBJ whole genome shotgun (WGS) entry which is preliminary data.</text>
</comment>
<protein>
    <recommendedName>
        <fullName evidence="4">DUF998 domain-containing protein</fullName>
    </recommendedName>
</protein>
<feature type="chain" id="PRO_5046163501" description="DUF998 domain-containing protein" evidence="1">
    <location>
        <begin position="25"/>
        <end position="106"/>
    </location>
</feature>
<keyword evidence="1" id="KW-0732">Signal</keyword>
<evidence type="ECO:0000256" key="1">
    <source>
        <dbReference type="SAM" id="SignalP"/>
    </source>
</evidence>